<keyword evidence="2" id="KW-1185">Reference proteome</keyword>
<dbReference type="EMBL" id="CABPSE010000029">
    <property type="protein sequence ID" value="VVE55082.1"/>
    <property type="molecule type" value="Genomic_DNA"/>
</dbReference>
<name>A0A5E4Z2Z1_9BURK</name>
<gene>
    <name evidence="1" type="ORF">PCO31111_05012</name>
</gene>
<evidence type="ECO:0000313" key="1">
    <source>
        <dbReference type="EMBL" id="VVE55082.1"/>
    </source>
</evidence>
<sequence length="328" mass="36100">MPNKSPIMTRTGRPRIGGVEDIPYRRRTAFLKQINKMRPGLTVVETPATCLWWAREIVETQFMCGDDIAGVFPPPVEFVKSVHSGGPYVLDEVRALATMGDASKSTVPREHSTVGSRSNYNFASDEGLDTLIPLIEGAENGCVTFAQPRGSLSPEQLVTAMHKIRSVAEKSLACAVMFFSHADQQQVPDMRDFCDEYFDVEECEPAPDSLLAFSIASTRLSNLSAFACGKVICNIRITDSGYKRTFEPFIAKSLLDRLIWMLSASGKSLAEIGSLVGLHKTSVKRHLDGMRPVRAQEVSQIELETYLDALSVDDADISESEELTDDVG</sequence>
<dbReference type="RefSeq" id="WP_150587229.1">
    <property type="nucleotide sequence ID" value="NZ_CABPSE010000029.1"/>
</dbReference>
<protein>
    <submittedName>
        <fullName evidence="1">Uncharacterized protein</fullName>
    </submittedName>
</protein>
<proteinExistence type="predicted"/>
<dbReference type="Proteomes" id="UP000383971">
    <property type="component" value="Unassembled WGS sequence"/>
</dbReference>
<evidence type="ECO:0000313" key="2">
    <source>
        <dbReference type="Proteomes" id="UP000383971"/>
    </source>
</evidence>
<organism evidence="1 2">
    <name type="scientific">Pandoraea communis</name>
    <dbReference type="NCBI Taxonomy" id="2508297"/>
    <lineage>
        <taxon>Bacteria</taxon>
        <taxon>Pseudomonadati</taxon>
        <taxon>Pseudomonadota</taxon>
        <taxon>Betaproteobacteria</taxon>
        <taxon>Burkholderiales</taxon>
        <taxon>Burkholderiaceae</taxon>
        <taxon>Pandoraea</taxon>
    </lineage>
</organism>
<accession>A0A5E4Z2Z1</accession>
<reference evidence="1 2" key="1">
    <citation type="submission" date="2019-08" db="EMBL/GenBank/DDBJ databases">
        <authorList>
            <person name="Peeters C."/>
        </authorList>
    </citation>
    <scope>NUCLEOTIDE SEQUENCE [LARGE SCALE GENOMIC DNA]</scope>
    <source>
        <strain evidence="1 2">LMG 31111</strain>
    </source>
</reference>
<dbReference type="AlphaFoldDB" id="A0A5E4Z2Z1"/>